<dbReference type="Pfam" id="PF00800">
    <property type="entry name" value="PDT"/>
    <property type="match status" value="1"/>
</dbReference>
<dbReference type="RefSeq" id="WP_237359812.1">
    <property type="nucleotide sequence ID" value="NZ_CAKLDM010000001.1"/>
</dbReference>
<feature type="signal peptide" evidence="1">
    <location>
        <begin position="1"/>
        <end position="21"/>
    </location>
</feature>
<dbReference type="PROSITE" id="PS51171">
    <property type="entry name" value="PREPHENATE_DEHYDR_3"/>
    <property type="match status" value="1"/>
</dbReference>
<gene>
    <name evidence="3" type="ORF">VMF7928_00403</name>
</gene>
<dbReference type="EMBL" id="CAKLDM010000001">
    <property type="protein sequence ID" value="CAH0536399.1"/>
    <property type="molecule type" value="Genomic_DNA"/>
</dbReference>
<keyword evidence="4" id="KW-1185">Reference proteome</keyword>
<evidence type="ECO:0000313" key="4">
    <source>
        <dbReference type="Proteomes" id="UP000838748"/>
    </source>
</evidence>
<evidence type="ECO:0000313" key="3">
    <source>
        <dbReference type="EMBL" id="CAH0536399.1"/>
    </source>
</evidence>
<evidence type="ECO:0000256" key="1">
    <source>
        <dbReference type="SAM" id="SignalP"/>
    </source>
</evidence>
<feature type="chain" id="PRO_5046143352" description="Prephenate dehydratase domain-containing protein" evidence="1">
    <location>
        <begin position="22"/>
        <end position="242"/>
    </location>
</feature>
<sequence>MVSFKKLAVAFLLSAPLVAQATPTIYVQASKGSFNDAALHQLLKKDPTLKSKVIFSGTPLNTYQQANENKGRAFTAIENSTIKGKLVDATVKAIEQYKVTKPIAFITTPIEMCAFMNKQDIKAKQPIKAIASHPAALKEVSKWNQSYDAMEIVVPQGTAYAAKQVSMHKFPKGTAAVGACVLNEIYPNLVNVAANIQNDESNRTSFMLAEVVKRKQPISSTQATKELQQIIKTAKDSHKNVL</sequence>
<comment type="caution">
    <text evidence="3">The sequence shown here is derived from an EMBL/GenBank/DDBJ whole genome shotgun (WGS) entry which is preliminary data.</text>
</comment>
<dbReference type="Proteomes" id="UP000838748">
    <property type="component" value="Unassembled WGS sequence"/>
</dbReference>
<evidence type="ECO:0000259" key="2">
    <source>
        <dbReference type="PROSITE" id="PS51171"/>
    </source>
</evidence>
<organism evidence="3 4">
    <name type="scientific">Vibrio marisflavi CECT 7928</name>
    <dbReference type="NCBI Taxonomy" id="634439"/>
    <lineage>
        <taxon>Bacteria</taxon>
        <taxon>Pseudomonadati</taxon>
        <taxon>Pseudomonadota</taxon>
        <taxon>Gammaproteobacteria</taxon>
        <taxon>Vibrionales</taxon>
        <taxon>Vibrionaceae</taxon>
        <taxon>Vibrio</taxon>
    </lineage>
</organism>
<dbReference type="SUPFAM" id="SSF53850">
    <property type="entry name" value="Periplasmic binding protein-like II"/>
    <property type="match status" value="1"/>
</dbReference>
<protein>
    <recommendedName>
        <fullName evidence="2">Prephenate dehydratase domain-containing protein</fullName>
    </recommendedName>
</protein>
<name>A0ABM8ZZC8_9VIBR</name>
<accession>A0ABM8ZZC8</accession>
<keyword evidence="1" id="KW-0732">Signal</keyword>
<dbReference type="Gene3D" id="3.40.190.10">
    <property type="entry name" value="Periplasmic binding protein-like II"/>
    <property type="match status" value="2"/>
</dbReference>
<dbReference type="InterPro" id="IPR001086">
    <property type="entry name" value="Preph_deHydtase"/>
</dbReference>
<proteinExistence type="predicted"/>
<reference evidence="3" key="1">
    <citation type="submission" date="2021-11" db="EMBL/GenBank/DDBJ databases">
        <authorList>
            <person name="Rodrigo-Torres L."/>
            <person name="Arahal R. D."/>
            <person name="Lucena T."/>
        </authorList>
    </citation>
    <scope>NUCLEOTIDE SEQUENCE</scope>
    <source>
        <strain evidence="3">CECT 7928</strain>
    </source>
</reference>
<feature type="domain" description="Prephenate dehydratase" evidence="2">
    <location>
        <begin position="24"/>
        <end position="211"/>
    </location>
</feature>